<reference evidence="1" key="1">
    <citation type="submission" date="2024-01" db="EMBL/GenBank/DDBJ databases">
        <authorList>
            <person name="Webb A."/>
        </authorList>
    </citation>
    <scope>NUCLEOTIDE SEQUENCE</scope>
    <source>
        <strain evidence="1">Pm1</strain>
    </source>
</reference>
<comment type="caution">
    <text evidence="1">The sequence shown here is derived from an EMBL/GenBank/DDBJ whole genome shotgun (WGS) entry which is preliminary data.</text>
</comment>
<proteinExistence type="predicted"/>
<evidence type="ECO:0000313" key="2">
    <source>
        <dbReference type="Proteomes" id="UP001162060"/>
    </source>
</evidence>
<dbReference type="AlphaFoldDB" id="A0AAV1UWD9"/>
<sequence length="62" mass="6947">MTPHRKDLFEYKGLKTNVEVTIADGMMLIVKGAGTVEITDLDGKGIRMFESCTSQDSIEDYF</sequence>
<evidence type="ECO:0000313" key="1">
    <source>
        <dbReference type="EMBL" id="CAK7938062.1"/>
    </source>
</evidence>
<gene>
    <name evidence="1" type="ORF">PM001_LOCUS23212</name>
</gene>
<dbReference type="EMBL" id="CAKLBY020000229">
    <property type="protein sequence ID" value="CAK7938062.1"/>
    <property type="molecule type" value="Genomic_DNA"/>
</dbReference>
<protein>
    <submittedName>
        <fullName evidence="1">Uncharacterized protein</fullName>
    </submittedName>
</protein>
<dbReference type="Proteomes" id="UP001162060">
    <property type="component" value="Unassembled WGS sequence"/>
</dbReference>
<name>A0AAV1UWD9_9STRA</name>
<accession>A0AAV1UWD9</accession>
<organism evidence="1 2">
    <name type="scientific">Peronospora matthiolae</name>
    <dbReference type="NCBI Taxonomy" id="2874970"/>
    <lineage>
        <taxon>Eukaryota</taxon>
        <taxon>Sar</taxon>
        <taxon>Stramenopiles</taxon>
        <taxon>Oomycota</taxon>
        <taxon>Peronosporomycetes</taxon>
        <taxon>Peronosporales</taxon>
        <taxon>Peronosporaceae</taxon>
        <taxon>Peronospora</taxon>
    </lineage>
</organism>